<dbReference type="GO" id="GO:0000166">
    <property type="term" value="F:nucleotide binding"/>
    <property type="evidence" value="ECO:0007669"/>
    <property type="project" value="UniProtKB-KW"/>
</dbReference>
<reference evidence="8 9" key="1">
    <citation type="submission" date="2019-11" db="EMBL/GenBank/DDBJ databases">
        <authorList>
            <person name="Li X."/>
        </authorList>
    </citation>
    <scope>NUCLEOTIDE SEQUENCE [LARGE SCALE GENOMIC DNA]</scope>
    <source>
        <strain evidence="8 9">L9</strain>
    </source>
</reference>
<evidence type="ECO:0000256" key="1">
    <source>
        <dbReference type="ARBA" id="ARBA00012506"/>
    </source>
</evidence>
<dbReference type="InterPro" id="IPR005249">
    <property type="entry name" value="YqeK"/>
</dbReference>
<proteinExistence type="predicted"/>
<keyword evidence="9" id="KW-1185">Reference proteome</keyword>
<evidence type="ECO:0000313" key="8">
    <source>
        <dbReference type="EMBL" id="MUK87062.1"/>
    </source>
</evidence>
<evidence type="ECO:0000256" key="3">
    <source>
        <dbReference type="ARBA" id="ARBA00022741"/>
    </source>
</evidence>
<name>A0A6N8FBM6_9BACI</name>
<dbReference type="Gene3D" id="1.10.3210.10">
    <property type="entry name" value="Hypothetical protein af1432"/>
    <property type="match status" value="1"/>
</dbReference>
<evidence type="ECO:0000259" key="7">
    <source>
        <dbReference type="PROSITE" id="PS51831"/>
    </source>
</evidence>
<dbReference type="SMART" id="SM00471">
    <property type="entry name" value="HDc"/>
    <property type="match status" value="1"/>
</dbReference>
<dbReference type="InterPro" id="IPR051094">
    <property type="entry name" value="Diverse_Catalytic_Enzymes"/>
</dbReference>
<protein>
    <recommendedName>
        <fullName evidence="1">bis(5'-nucleosyl)-tetraphosphatase (symmetrical)</fullName>
        <ecNumber evidence="1">3.6.1.41</ecNumber>
    </recommendedName>
</protein>
<dbReference type="NCBIfam" id="TIGR00488">
    <property type="entry name" value="bis(5'-nucleosyl)-tetraphosphatase (symmetrical) YqeK"/>
    <property type="match status" value="1"/>
</dbReference>
<dbReference type="CDD" id="cd00077">
    <property type="entry name" value="HDc"/>
    <property type="match status" value="1"/>
</dbReference>
<organism evidence="8 9">
    <name type="scientific">Ornithinibacillus caprae</name>
    <dbReference type="NCBI Taxonomy" id="2678566"/>
    <lineage>
        <taxon>Bacteria</taxon>
        <taxon>Bacillati</taxon>
        <taxon>Bacillota</taxon>
        <taxon>Bacilli</taxon>
        <taxon>Bacillales</taxon>
        <taxon>Bacillaceae</taxon>
        <taxon>Ornithinibacillus</taxon>
    </lineage>
</organism>
<evidence type="ECO:0000256" key="6">
    <source>
        <dbReference type="ARBA" id="ARBA00049417"/>
    </source>
</evidence>
<dbReference type="PROSITE" id="PS51831">
    <property type="entry name" value="HD"/>
    <property type="match status" value="1"/>
</dbReference>
<dbReference type="Pfam" id="PF01966">
    <property type="entry name" value="HD"/>
    <property type="match status" value="1"/>
</dbReference>
<evidence type="ECO:0000313" key="9">
    <source>
        <dbReference type="Proteomes" id="UP000469125"/>
    </source>
</evidence>
<accession>A0A6N8FBM6</accession>
<sequence length="190" mass="21904">MNRSEALSIVEPHLTKERFEHTVRVADTALTLAGLYGESQKKVEIASIFHDYAKYRPLDEMERWITTSYLPKDLLSYHHELWHGPVGSLLIDQEHGIKDEEIKSAVYCHTTGKANMSKLDMIVFVADYIEPGRDFPGLNEVRDMAEKDLLKTAWMVSRNTINYLIHKQTSIYPDTFHAYNDLTKQLYGGN</sequence>
<comment type="caution">
    <text evidence="8">The sequence shown here is derived from an EMBL/GenBank/DDBJ whole genome shotgun (WGS) entry which is preliminary data.</text>
</comment>
<dbReference type="PANTHER" id="PTHR35795">
    <property type="entry name" value="SLR1885 PROTEIN"/>
    <property type="match status" value="1"/>
</dbReference>
<evidence type="ECO:0000256" key="5">
    <source>
        <dbReference type="ARBA" id="ARBA00023004"/>
    </source>
</evidence>
<dbReference type="SUPFAM" id="SSF109604">
    <property type="entry name" value="HD-domain/PDEase-like"/>
    <property type="match status" value="1"/>
</dbReference>
<dbReference type="InterPro" id="IPR006674">
    <property type="entry name" value="HD_domain"/>
</dbReference>
<comment type="catalytic activity">
    <reaction evidence="6">
        <text>P(1),P(4)-bis(5'-adenosyl) tetraphosphate + H2O = 2 ADP + 2 H(+)</text>
        <dbReference type="Rhea" id="RHEA:24252"/>
        <dbReference type="ChEBI" id="CHEBI:15377"/>
        <dbReference type="ChEBI" id="CHEBI:15378"/>
        <dbReference type="ChEBI" id="CHEBI:58141"/>
        <dbReference type="ChEBI" id="CHEBI:456216"/>
        <dbReference type="EC" id="3.6.1.41"/>
    </reaction>
</comment>
<keyword evidence="3" id="KW-0547">Nucleotide-binding</keyword>
<feature type="domain" description="HD" evidence="7">
    <location>
        <begin position="18"/>
        <end position="132"/>
    </location>
</feature>
<keyword evidence="2" id="KW-0479">Metal-binding</keyword>
<gene>
    <name evidence="8" type="ORF">GMD78_01420</name>
</gene>
<dbReference type="InterPro" id="IPR003607">
    <property type="entry name" value="HD/PDEase_dom"/>
</dbReference>
<dbReference type="PANTHER" id="PTHR35795:SF1">
    <property type="entry name" value="BIS(5'-NUCLEOSYL)-TETRAPHOSPHATASE, SYMMETRICAL"/>
    <property type="match status" value="1"/>
</dbReference>
<evidence type="ECO:0000256" key="2">
    <source>
        <dbReference type="ARBA" id="ARBA00022723"/>
    </source>
</evidence>
<dbReference type="AlphaFoldDB" id="A0A6N8FBM6"/>
<keyword evidence="5" id="KW-0408">Iron</keyword>
<dbReference type="EC" id="3.6.1.41" evidence="1"/>
<evidence type="ECO:0000256" key="4">
    <source>
        <dbReference type="ARBA" id="ARBA00022801"/>
    </source>
</evidence>
<dbReference type="GO" id="GO:0008803">
    <property type="term" value="F:bis(5'-nucleosyl)-tetraphosphatase (symmetrical) activity"/>
    <property type="evidence" value="ECO:0007669"/>
    <property type="project" value="UniProtKB-EC"/>
</dbReference>
<dbReference type="Proteomes" id="UP000469125">
    <property type="component" value="Unassembled WGS sequence"/>
</dbReference>
<dbReference type="GO" id="GO:0046872">
    <property type="term" value="F:metal ion binding"/>
    <property type="evidence" value="ECO:0007669"/>
    <property type="project" value="UniProtKB-KW"/>
</dbReference>
<keyword evidence="4" id="KW-0378">Hydrolase</keyword>
<dbReference type="EMBL" id="WOCA01000001">
    <property type="protein sequence ID" value="MUK87062.1"/>
    <property type="molecule type" value="Genomic_DNA"/>
</dbReference>
<dbReference type="RefSeq" id="WP_155666420.1">
    <property type="nucleotide sequence ID" value="NZ_WOCA01000001.1"/>
</dbReference>